<keyword evidence="1" id="KW-0472">Membrane</keyword>
<feature type="transmembrane region" description="Helical" evidence="1">
    <location>
        <begin position="228"/>
        <end position="248"/>
    </location>
</feature>
<evidence type="ECO:0000313" key="2">
    <source>
        <dbReference type="EMBL" id="EXM37803.1"/>
    </source>
</evidence>
<dbReference type="AlphaFoldDB" id="A0A011VT34"/>
<dbReference type="PATRIC" id="fig|1341156.4.peg.2776"/>
<gene>
    <name evidence="2" type="ORF">RASY3_15885</name>
</gene>
<protein>
    <submittedName>
        <fullName evidence="2">Membrane protein</fullName>
    </submittedName>
</protein>
<reference evidence="2 3" key="1">
    <citation type="submission" date="2013-06" db="EMBL/GenBank/DDBJ databases">
        <title>Rumen cellulosomics: divergent fiber-degrading strategies revealed by comparative genome-wide analysis of six Ruminococcal strains.</title>
        <authorList>
            <person name="Dassa B."/>
            <person name="Borovok I."/>
            <person name="Lamed R."/>
            <person name="Flint H."/>
            <person name="Yeoman C.J."/>
            <person name="White B."/>
            <person name="Bayer E.A."/>
        </authorList>
    </citation>
    <scope>NUCLEOTIDE SEQUENCE [LARGE SCALE GENOMIC DNA]</scope>
    <source>
        <strain evidence="2 3">SY3</strain>
    </source>
</reference>
<evidence type="ECO:0000313" key="3">
    <source>
        <dbReference type="Proteomes" id="UP000021369"/>
    </source>
</evidence>
<comment type="caution">
    <text evidence="2">The sequence shown here is derived from an EMBL/GenBank/DDBJ whole genome shotgun (WGS) entry which is preliminary data.</text>
</comment>
<dbReference type="InterPro" id="IPR008875">
    <property type="entry name" value="TraX"/>
</dbReference>
<keyword evidence="1" id="KW-0812">Transmembrane</keyword>
<feature type="transmembrane region" description="Helical" evidence="1">
    <location>
        <begin position="112"/>
        <end position="131"/>
    </location>
</feature>
<keyword evidence="1" id="KW-1133">Transmembrane helix</keyword>
<dbReference type="RefSeq" id="WP_037289718.1">
    <property type="nucleotide sequence ID" value="NZ_JEOB01000004.1"/>
</dbReference>
<feature type="transmembrane region" description="Helical" evidence="1">
    <location>
        <begin position="143"/>
        <end position="171"/>
    </location>
</feature>
<accession>A0A011VT34</accession>
<evidence type="ECO:0000256" key="1">
    <source>
        <dbReference type="SAM" id="Phobius"/>
    </source>
</evidence>
<dbReference type="EMBL" id="JEOB01000004">
    <property type="protein sequence ID" value="EXM37803.1"/>
    <property type="molecule type" value="Genomic_DNA"/>
</dbReference>
<feature type="transmembrane region" description="Helical" evidence="1">
    <location>
        <begin position="191"/>
        <end position="216"/>
    </location>
</feature>
<organism evidence="2 3">
    <name type="scientific">Ruminococcus albus SY3</name>
    <dbReference type="NCBI Taxonomy" id="1341156"/>
    <lineage>
        <taxon>Bacteria</taxon>
        <taxon>Bacillati</taxon>
        <taxon>Bacillota</taxon>
        <taxon>Clostridia</taxon>
        <taxon>Eubacteriales</taxon>
        <taxon>Oscillospiraceae</taxon>
        <taxon>Ruminococcus</taxon>
    </lineage>
</organism>
<dbReference type="Proteomes" id="UP000021369">
    <property type="component" value="Unassembled WGS sequence"/>
</dbReference>
<sequence>MENTLGNVSAPSEERGFINRNALKYIVIVAMLIDHIAELFESSIDPTVYHIMRFIGRLTGPTMAFFLAEGAKYTRDIAKYQKRLAIFAAVSWLPFLIANPGPQKLISDPFNLIFQSVIFTLFLGITAIRLWNSRLYTKKDKIALTVLLCLISMIGDWPVMDVLAPLFMYIYRDDKKKRYIAVTLAYLPMMLMVLIMDGWHQAGVLMVPLIIIFCYNGKGGKKNAFNKWFFYIFYPAHLLILGIIKWVVLA</sequence>
<name>A0A011VT34_RUMAL</name>
<proteinExistence type="predicted"/>
<feature type="transmembrane region" description="Helical" evidence="1">
    <location>
        <begin position="84"/>
        <end position="100"/>
    </location>
</feature>
<dbReference type="OrthoDB" id="9781069at2"/>
<dbReference type="Pfam" id="PF05857">
    <property type="entry name" value="TraX"/>
    <property type="match status" value="1"/>
</dbReference>
<keyword evidence="3" id="KW-1185">Reference proteome</keyword>